<dbReference type="InterPro" id="IPR000182">
    <property type="entry name" value="GNAT_dom"/>
</dbReference>
<feature type="domain" description="N-acetyltransferase" evidence="1">
    <location>
        <begin position="115"/>
        <end position="197"/>
    </location>
</feature>
<dbReference type="InterPro" id="IPR016181">
    <property type="entry name" value="Acyl_CoA_acyltransferase"/>
</dbReference>
<accession>A0A344L1M2</accession>
<organism evidence="2 3">
    <name type="scientific">Amycolatopsis albispora</name>
    <dbReference type="NCBI Taxonomy" id="1804986"/>
    <lineage>
        <taxon>Bacteria</taxon>
        <taxon>Bacillati</taxon>
        <taxon>Actinomycetota</taxon>
        <taxon>Actinomycetes</taxon>
        <taxon>Pseudonocardiales</taxon>
        <taxon>Pseudonocardiaceae</taxon>
        <taxon>Amycolatopsis</taxon>
    </lineage>
</organism>
<dbReference type="InterPro" id="IPR052523">
    <property type="entry name" value="Trichothecene_AcTrans"/>
</dbReference>
<name>A0A344L1M2_9PSEU</name>
<evidence type="ECO:0000259" key="1">
    <source>
        <dbReference type="PROSITE" id="PS51186"/>
    </source>
</evidence>
<sequence length="197" mass="21408">MTGTAEIRRAGAAEAGAIAGLIATAFEPLDVSRWLVPDPAPRRATLAGNFRILVEYALEHGHADLIGDRAAAVWLPQEAGVELPPPPDYDARLLAACGPYTDRFRALDDAFEANHPHEPHHHLVFLAVHPASQGQGLGASLLRHHHARLDADGTAAYLEASSLRAAALYEREGYRHRGSPFHLPDGPPFHPMWRDPV</sequence>
<dbReference type="AlphaFoldDB" id="A0A344L1M2"/>
<evidence type="ECO:0000313" key="2">
    <source>
        <dbReference type="EMBL" id="AXB41946.1"/>
    </source>
</evidence>
<dbReference type="EMBL" id="CP015163">
    <property type="protein sequence ID" value="AXB41946.1"/>
    <property type="molecule type" value="Genomic_DNA"/>
</dbReference>
<dbReference type="GO" id="GO:0016747">
    <property type="term" value="F:acyltransferase activity, transferring groups other than amino-acyl groups"/>
    <property type="evidence" value="ECO:0007669"/>
    <property type="project" value="InterPro"/>
</dbReference>
<dbReference type="PANTHER" id="PTHR42791:SF1">
    <property type="entry name" value="N-ACETYLTRANSFERASE DOMAIN-CONTAINING PROTEIN"/>
    <property type="match status" value="1"/>
</dbReference>
<dbReference type="RefSeq" id="WP_205215245.1">
    <property type="nucleotide sequence ID" value="NZ_CP015163.1"/>
</dbReference>
<dbReference type="Proteomes" id="UP000250434">
    <property type="component" value="Chromosome"/>
</dbReference>
<keyword evidence="2" id="KW-0808">Transferase</keyword>
<evidence type="ECO:0000313" key="3">
    <source>
        <dbReference type="Proteomes" id="UP000250434"/>
    </source>
</evidence>
<dbReference type="PROSITE" id="PS51186">
    <property type="entry name" value="GNAT"/>
    <property type="match status" value="1"/>
</dbReference>
<proteinExistence type="predicted"/>
<gene>
    <name evidence="2" type="ORF">A4R43_04900</name>
</gene>
<dbReference type="Pfam" id="PF13508">
    <property type="entry name" value="Acetyltransf_7"/>
    <property type="match status" value="1"/>
</dbReference>
<keyword evidence="3" id="KW-1185">Reference proteome</keyword>
<dbReference type="PANTHER" id="PTHR42791">
    <property type="entry name" value="GNAT FAMILY ACETYLTRANSFERASE"/>
    <property type="match status" value="1"/>
</dbReference>
<protein>
    <submittedName>
        <fullName evidence="2">GCN5 family acetyltransferase</fullName>
    </submittedName>
</protein>
<dbReference type="KEGG" id="aab:A4R43_04900"/>
<reference evidence="2 3" key="1">
    <citation type="submission" date="2016-04" db="EMBL/GenBank/DDBJ databases">
        <title>Complete genome sequence and analysis of deep-sea sediment isolate, Amycolatopsis sp. WP1.</title>
        <authorList>
            <person name="Wang H."/>
            <person name="Chen S."/>
            <person name="Wu Q."/>
        </authorList>
    </citation>
    <scope>NUCLEOTIDE SEQUENCE [LARGE SCALE GENOMIC DNA]</scope>
    <source>
        <strain evidence="2 3">WP1</strain>
    </source>
</reference>
<dbReference type="SUPFAM" id="SSF55729">
    <property type="entry name" value="Acyl-CoA N-acyltransferases (Nat)"/>
    <property type="match status" value="1"/>
</dbReference>
<dbReference type="CDD" id="cd04301">
    <property type="entry name" value="NAT_SF"/>
    <property type="match status" value="1"/>
</dbReference>
<dbReference type="Gene3D" id="3.40.630.30">
    <property type="match status" value="1"/>
</dbReference>